<gene>
    <name evidence="2" type="ORF">IV74_GL001196</name>
</gene>
<dbReference type="AlphaFoldDB" id="A0A0R2HYM9"/>
<dbReference type="Pfam" id="PF00583">
    <property type="entry name" value="Acetyltransf_1"/>
    <property type="match status" value="1"/>
</dbReference>
<dbReference type="GeneID" id="89589698"/>
<organism evidence="2 3">
    <name type="scientific">Carnobacterium divergens DSM 20623</name>
    <dbReference type="NCBI Taxonomy" id="1449336"/>
    <lineage>
        <taxon>Bacteria</taxon>
        <taxon>Bacillati</taxon>
        <taxon>Bacillota</taxon>
        <taxon>Bacilli</taxon>
        <taxon>Lactobacillales</taxon>
        <taxon>Carnobacteriaceae</taxon>
        <taxon>Carnobacterium</taxon>
    </lineage>
</organism>
<evidence type="ECO:0000313" key="3">
    <source>
        <dbReference type="Proteomes" id="UP000051658"/>
    </source>
</evidence>
<dbReference type="EMBL" id="JQBS01000001">
    <property type="protein sequence ID" value="KRN57939.1"/>
    <property type="molecule type" value="Genomic_DNA"/>
</dbReference>
<sequence>MIHFQSIEKKKRDPYFDLLLIGDEGVTEVEKYLDKGELLLVLMDQFAIGVMLFIPVDQTTIELKNFGLLPEWQRKGFGGQALMLAIAYYRERYQKMEVGTGNSSLDNLAFYQKCGFRMVAIKSNFFSNYAEPIYENGIRCLDLVVFEKTIENN</sequence>
<name>A0A0R2HYM9_CARDV</name>
<comment type="caution">
    <text evidence="2">The sequence shown here is derived from an EMBL/GenBank/DDBJ whole genome shotgun (WGS) entry which is preliminary data.</text>
</comment>
<evidence type="ECO:0000259" key="1">
    <source>
        <dbReference type="PROSITE" id="PS51186"/>
    </source>
</evidence>
<dbReference type="PROSITE" id="PS51186">
    <property type="entry name" value="GNAT"/>
    <property type="match status" value="1"/>
</dbReference>
<accession>A0A0R2HYM9</accession>
<dbReference type="InterPro" id="IPR016181">
    <property type="entry name" value="Acyl_CoA_acyltransferase"/>
</dbReference>
<dbReference type="PATRIC" id="fig|1449336.4.peg.1222"/>
<reference evidence="2 3" key="1">
    <citation type="journal article" date="2015" name="Genome Announc.">
        <title>Expanding the biotechnology potential of lactobacilli through comparative genomics of 213 strains and associated genera.</title>
        <authorList>
            <person name="Sun Z."/>
            <person name="Harris H.M."/>
            <person name="McCann A."/>
            <person name="Guo C."/>
            <person name="Argimon S."/>
            <person name="Zhang W."/>
            <person name="Yang X."/>
            <person name="Jeffery I.B."/>
            <person name="Cooney J.C."/>
            <person name="Kagawa T.F."/>
            <person name="Liu W."/>
            <person name="Song Y."/>
            <person name="Salvetti E."/>
            <person name="Wrobel A."/>
            <person name="Rasinkangas P."/>
            <person name="Parkhill J."/>
            <person name="Rea M.C."/>
            <person name="O'Sullivan O."/>
            <person name="Ritari J."/>
            <person name="Douillard F.P."/>
            <person name="Paul Ross R."/>
            <person name="Yang R."/>
            <person name="Briner A.E."/>
            <person name="Felis G.E."/>
            <person name="de Vos W.M."/>
            <person name="Barrangou R."/>
            <person name="Klaenhammer T.R."/>
            <person name="Caufield P.W."/>
            <person name="Cui Y."/>
            <person name="Zhang H."/>
            <person name="O'Toole P.W."/>
        </authorList>
    </citation>
    <scope>NUCLEOTIDE SEQUENCE [LARGE SCALE GENOMIC DNA]</scope>
    <source>
        <strain evidence="2 3">DSM 20623</strain>
    </source>
</reference>
<protein>
    <recommendedName>
        <fullName evidence="1">N-acetyltransferase domain-containing protein</fullName>
    </recommendedName>
</protein>
<dbReference type="eggNOG" id="COG0456">
    <property type="taxonomic scope" value="Bacteria"/>
</dbReference>
<dbReference type="RefSeq" id="WP_034568279.1">
    <property type="nucleotide sequence ID" value="NZ_JQBS01000001.1"/>
</dbReference>
<dbReference type="Proteomes" id="UP000051658">
    <property type="component" value="Unassembled WGS sequence"/>
</dbReference>
<dbReference type="GO" id="GO:0016747">
    <property type="term" value="F:acyltransferase activity, transferring groups other than amino-acyl groups"/>
    <property type="evidence" value="ECO:0007669"/>
    <property type="project" value="InterPro"/>
</dbReference>
<evidence type="ECO:0000313" key="2">
    <source>
        <dbReference type="EMBL" id="KRN57939.1"/>
    </source>
</evidence>
<dbReference type="CDD" id="cd04301">
    <property type="entry name" value="NAT_SF"/>
    <property type="match status" value="1"/>
</dbReference>
<dbReference type="Gene3D" id="3.40.630.30">
    <property type="match status" value="1"/>
</dbReference>
<dbReference type="InterPro" id="IPR000182">
    <property type="entry name" value="GNAT_dom"/>
</dbReference>
<keyword evidence="3" id="KW-1185">Reference proteome</keyword>
<dbReference type="SUPFAM" id="SSF55729">
    <property type="entry name" value="Acyl-CoA N-acyltransferases (Nat)"/>
    <property type="match status" value="1"/>
</dbReference>
<proteinExistence type="predicted"/>
<feature type="domain" description="N-acetyltransferase" evidence="1">
    <location>
        <begin position="2"/>
        <end position="151"/>
    </location>
</feature>